<evidence type="ECO:0000313" key="3">
    <source>
        <dbReference type="EnsemblMetazoa" id="XP_016982382.1"/>
    </source>
</evidence>
<dbReference type="GeneID" id="108046925"/>
<dbReference type="RefSeq" id="XP_016982382.1">
    <property type="nucleotide sequence ID" value="XM_017126893.1"/>
</dbReference>
<dbReference type="AlphaFoldDB" id="A0A6P4EW75"/>
<evidence type="ECO:0000256" key="1">
    <source>
        <dbReference type="SAM" id="MobiDB-lite"/>
    </source>
</evidence>
<reference evidence="3" key="3">
    <citation type="submission" date="2025-05" db="UniProtKB">
        <authorList>
            <consortium name="EnsemblMetazoa"/>
        </authorList>
    </citation>
    <scope>IDENTIFICATION</scope>
</reference>
<feature type="compositionally biased region" description="Basic and acidic residues" evidence="1">
    <location>
        <begin position="27"/>
        <end position="37"/>
    </location>
</feature>
<dbReference type="EnsemblMetazoa" id="XM_017126893.1">
    <property type="protein sequence ID" value="XP_016982382.1"/>
    <property type="gene ID" value="LOC108046925"/>
</dbReference>
<name>A0A6P4EW75_DRORH</name>
<reference evidence="4" key="1">
    <citation type="journal article" date="2021" name="Elife">
        <title>Highly contiguous assemblies of 101 drosophilid genomes.</title>
        <authorList>
            <person name="Kim B.Y."/>
            <person name="Wang J.R."/>
            <person name="Miller D.E."/>
            <person name="Barmina O."/>
            <person name="Delaney E."/>
            <person name="Thompson A."/>
            <person name="Comeault A.A."/>
            <person name="Peede D."/>
            <person name="D'Agostino E.R."/>
            <person name="Pelaez J."/>
            <person name="Aguilar J.M."/>
            <person name="Haji D."/>
            <person name="Matsunaga T."/>
            <person name="Armstrong E.E."/>
            <person name="Zych M."/>
            <person name="Ogawa Y."/>
            <person name="Stamenkovic-Radak M."/>
            <person name="Jelic M."/>
            <person name="Veselinovic M.S."/>
            <person name="Tanaskovic M."/>
            <person name="Eric P."/>
            <person name="Gao J.J."/>
            <person name="Katoh T.K."/>
            <person name="Toda M.J."/>
            <person name="Watabe H."/>
            <person name="Watada M."/>
            <person name="Davis J.S."/>
            <person name="Moyle L.C."/>
            <person name="Manoli G."/>
            <person name="Bertolini E."/>
            <person name="Kostal V."/>
            <person name="Hawley R.S."/>
            <person name="Takahashi A."/>
            <person name="Jones C.D."/>
            <person name="Price D.K."/>
            <person name="Whiteman N."/>
            <person name="Kopp A."/>
            <person name="Matute D.R."/>
            <person name="Petrov D.A."/>
        </authorList>
    </citation>
    <scope>NUCLEOTIDE SEQUENCE [LARGE SCALE GENOMIC DNA]</scope>
</reference>
<dbReference type="OrthoDB" id="7862745at2759"/>
<evidence type="ECO:0000313" key="5">
    <source>
        <dbReference type="RefSeq" id="XP_016982382.1"/>
    </source>
</evidence>
<sequence>MKLFHQIILGLVLILTIMSSFINAESSDDKDVNRESDESLIGNAESDETLPADVQQDYLNVGDYVRPPPPWWF</sequence>
<protein>
    <submittedName>
        <fullName evidence="5">Uncharacterized protein LOC108046925</fullName>
    </submittedName>
</protein>
<evidence type="ECO:0000313" key="4">
    <source>
        <dbReference type="Proteomes" id="UP001652680"/>
    </source>
</evidence>
<keyword evidence="4" id="KW-1185">Reference proteome</keyword>
<feature type="signal peptide" evidence="2">
    <location>
        <begin position="1"/>
        <end position="24"/>
    </location>
</feature>
<evidence type="ECO:0000256" key="2">
    <source>
        <dbReference type="SAM" id="SignalP"/>
    </source>
</evidence>
<feature type="chain" id="PRO_5028234901" evidence="2">
    <location>
        <begin position="25"/>
        <end position="73"/>
    </location>
</feature>
<reference evidence="5" key="2">
    <citation type="submission" date="2025-04" db="UniProtKB">
        <authorList>
            <consortium name="RefSeq"/>
        </authorList>
    </citation>
    <scope>IDENTIFICATION</scope>
</reference>
<accession>A0A6P4EW75</accession>
<dbReference type="Proteomes" id="UP001652680">
    <property type="component" value="Unassembled WGS sequence"/>
</dbReference>
<organism evidence="5">
    <name type="scientific">Drosophila rhopaloa</name>
    <name type="common">Fruit fly</name>
    <dbReference type="NCBI Taxonomy" id="1041015"/>
    <lineage>
        <taxon>Eukaryota</taxon>
        <taxon>Metazoa</taxon>
        <taxon>Ecdysozoa</taxon>
        <taxon>Arthropoda</taxon>
        <taxon>Hexapoda</taxon>
        <taxon>Insecta</taxon>
        <taxon>Pterygota</taxon>
        <taxon>Neoptera</taxon>
        <taxon>Endopterygota</taxon>
        <taxon>Diptera</taxon>
        <taxon>Brachycera</taxon>
        <taxon>Muscomorpha</taxon>
        <taxon>Ephydroidea</taxon>
        <taxon>Drosophilidae</taxon>
        <taxon>Drosophila</taxon>
        <taxon>Sophophora</taxon>
    </lineage>
</organism>
<keyword evidence="2" id="KW-0732">Signal</keyword>
<dbReference type="OMA" id="SPPWWWN"/>
<feature type="region of interest" description="Disordered" evidence="1">
    <location>
        <begin position="25"/>
        <end position="52"/>
    </location>
</feature>
<gene>
    <name evidence="5" type="primary">LOC108046925</name>
    <name evidence="3" type="synonym">108046925</name>
</gene>
<proteinExistence type="predicted"/>